<dbReference type="GO" id="GO:0003700">
    <property type="term" value="F:DNA-binding transcription factor activity"/>
    <property type="evidence" value="ECO:0007669"/>
    <property type="project" value="TreeGrafter"/>
</dbReference>
<dbReference type="InterPro" id="IPR009057">
    <property type="entry name" value="Homeodomain-like_sf"/>
</dbReference>
<accession>A0A511JMJ9</accession>
<feature type="DNA-binding region" description="H-T-H motif" evidence="4">
    <location>
        <begin position="55"/>
        <end position="74"/>
    </location>
</feature>
<dbReference type="GO" id="GO:0000976">
    <property type="term" value="F:transcription cis-regulatory region binding"/>
    <property type="evidence" value="ECO:0007669"/>
    <property type="project" value="TreeGrafter"/>
</dbReference>
<keyword evidence="1" id="KW-0805">Transcription regulation</keyword>
<evidence type="ECO:0000313" key="7">
    <source>
        <dbReference type="Proteomes" id="UP000321049"/>
    </source>
</evidence>
<dbReference type="Pfam" id="PF13305">
    <property type="entry name" value="TetR_C_33"/>
    <property type="match status" value="1"/>
</dbReference>
<dbReference type="InterPro" id="IPR025996">
    <property type="entry name" value="MT1864/Rv1816-like_C"/>
</dbReference>
<dbReference type="PANTHER" id="PTHR30055">
    <property type="entry name" value="HTH-TYPE TRANSCRIPTIONAL REGULATOR RUTR"/>
    <property type="match status" value="1"/>
</dbReference>
<sequence>MNSVLATRREVKNSVLVYAARMAATVRERRRQETTDAILRSARTHLEQAGVEGVTLRAVARDLDLAVSALYRYVDSRDDLLTELLVEAFTEHADAVDAAVDEVGPDDLPGAITAGLRAYRAWSLAHPAQFGLAFGAPVPGYHAPAERTVAVAVRPGSRIMGLFATAYERGLVDADVLAARAATLDDGTAAGFDALAARQSYPLPAPAIALAVDAFVRVHGFTVMEVFGQLRPLVSPADAYYEQLLREVVTTLGLPR</sequence>
<feature type="domain" description="HTH tetR-type" evidence="5">
    <location>
        <begin position="32"/>
        <end position="92"/>
    </location>
</feature>
<evidence type="ECO:0000256" key="3">
    <source>
        <dbReference type="ARBA" id="ARBA00023163"/>
    </source>
</evidence>
<dbReference type="InterPro" id="IPR050109">
    <property type="entry name" value="HTH-type_TetR-like_transc_reg"/>
</dbReference>
<dbReference type="PROSITE" id="PS50977">
    <property type="entry name" value="HTH_TETR_2"/>
    <property type="match status" value="1"/>
</dbReference>
<dbReference type="SUPFAM" id="SSF48498">
    <property type="entry name" value="Tetracyclin repressor-like, C-terminal domain"/>
    <property type="match status" value="1"/>
</dbReference>
<name>A0A511JMJ9_9CELL</name>
<protein>
    <submittedName>
        <fullName evidence="6">TetR family transcriptional regulator</fullName>
    </submittedName>
</protein>
<keyword evidence="3" id="KW-0804">Transcription</keyword>
<dbReference type="PANTHER" id="PTHR30055:SF243">
    <property type="entry name" value="HTH-TYPE TRANSCRIPTIONAL REGULATOR RV1816"/>
    <property type="match status" value="1"/>
</dbReference>
<proteinExistence type="predicted"/>
<evidence type="ECO:0000256" key="1">
    <source>
        <dbReference type="ARBA" id="ARBA00023015"/>
    </source>
</evidence>
<evidence type="ECO:0000256" key="4">
    <source>
        <dbReference type="PROSITE-ProRule" id="PRU00335"/>
    </source>
</evidence>
<dbReference type="EMBL" id="BJWH01000015">
    <property type="protein sequence ID" value="GEL99250.1"/>
    <property type="molecule type" value="Genomic_DNA"/>
</dbReference>
<dbReference type="AlphaFoldDB" id="A0A511JMJ9"/>
<dbReference type="SUPFAM" id="SSF46689">
    <property type="entry name" value="Homeodomain-like"/>
    <property type="match status" value="1"/>
</dbReference>
<comment type="caution">
    <text evidence="6">The sequence shown here is derived from an EMBL/GenBank/DDBJ whole genome shotgun (WGS) entry which is preliminary data.</text>
</comment>
<keyword evidence="2 4" id="KW-0238">DNA-binding</keyword>
<reference evidence="6 7" key="1">
    <citation type="submission" date="2019-07" db="EMBL/GenBank/DDBJ databases">
        <title>Whole genome shotgun sequence of Cellulomonas terrae NBRC 100819.</title>
        <authorList>
            <person name="Hosoyama A."/>
            <person name="Uohara A."/>
            <person name="Ohji S."/>
            <person name="Ichikawa N."/>
        </authorList>
    </citation>
    <scope>NUCLEOTIDE SEQUENCE [LARGE SCALE GENOMIC DNA]</scope>
    <source>
        <strain evidence="6 7">NBRC 100819</strain>
    </source>
</reference>
<dbReference type="Pfam" id="PF00440">
    <property type="entry name" value="TetR_N"/>
    <property type="match status" value="1"/>
</dbReference>
<dbReference type="Gene3D" id="1.10.357.10">
    <property type="entry name" value="Tetracycline Repressor, domain 2"/>
    <property type="match status" value="1"/>
</dbReference>
<evidence type="ECO:0000256" key="2">
    <source>
        <dbReference type="ARBA" id="ARBA00023125"/>
    </source>
</evidence>
<dbReference type="InterPro" id="IPR001647">
    <property type="entry name" value="HTH_TetR"/>
</dbReference>
<dbReference type="InterPro" id="IPR036271">
    <property type="entry name" value="Tet_transcr_reg_TetR-rel_C_sf"/>
</dbReference>
<dbReference type="Proteomes" id="UP000321049">
    <property type="component" value="Unassembled WGS sequence"/>
</dbReference>
<keyword evidence="7" id="KW-1185">Reference proteome</keyword>
<gene>
    <name evidence="6" type="ORF">CTE05_27970</name>
</gene>
<evidence type="ECO:0000259" key="5">
    <source>
        <dbReference type="PROSITE" id="PS50977"/>
    </source>
</evidence>
<evidence type="ECO:0000313" key="6">
    <source>
        <dbReference type="EMBL" id="GEL99250.1"/>
    </source>
</evidence>
<organism evidence="6 7">
    <name type="scientific">Cellulomonas terrae</name>
    <dbReference type="NCBI Taxonomy" id="311234"/>
    <lineage>
        <taxon>Bacteria</taxon>
        <taxon>Bacillati</taxon>
        <taxon>Actinomycetota</taxon>
        <taxon>Actinomycetes</taxon>
        <taxon>Micrococcales</taxon>
        <taxon>Cellulomonadaceae</taxon>
        <taxon>Cellulomonas</taxon>
    </lineage>
</organism>